<dbReference type="PROSITE" id="PS50041">
    <property type="entry name" value="C_TYPE_LECTIN_2"/>
    <property type="match status" value="1"/>
</dbReference>
<feature type="domain" description="C-type lectin" evidence="3">
    <location>
        <begin position="461"/>
        <end position="582"/>
    </location>
</feature>
<protein>
    <submittedName>
        <fullName evidence="5">Uncharacterized protein LOC102806108</fullName>
    </submittedName>
</protein>
<dbReference type="InterPro" id="IPR001304">
    <property type="entry name" value="C-type_lectin-like"/>
</dbReference>
<dbReference type="PANTHER" id="PTHR16897">
    <property type="entry name" value="OS10G0105400 PROTEIN"/>
    <property type="match status" value="1"/>
</dbReference>
<dbReference type="InterPro" id="IPR016187">
    <property type="entry name" value="CTDL_fold"/>
</dbReference>
<keyword evidence="1" id="KW-1015">Disulfide bond</keyword>
<keyword evidence="2" id="KW-0812">Transmembrane</keyword>
<dbReference type="GeneID" id="102806108"/>
<keyword evidence="2" id="KW-1133">Transmembrane helix</keyword>
<keyword evidence="2" id="KW-0472">Membrane</keyword>
<dbReference type="PROSITE" id="PS00615">
    <property type="entry name" value="C_TYPE_LECTIN_1"/>
    <property type="match status" value="1"/>
</dbReference>
<reference evidence="5" key="1">
    <citation type="submission" date="2025-08" db="UniProtKB">
        <authorList>
            <consortium name="RefSeq"/>
        </authorList>
    </citation>
    <scope>IDENTIFICATION</scope>
    <source>
        <tissue evidence="5">Testes</tissue>
    </source>
</reference>
<proteinExistence type="predicted"/>
<dbReference type="PANTHER" id="PTHR16897:SF2">
    <property type="entry name" value="OS03G0226600 PROTEIN"/>
    <property type="match status" value="1"/>
</dbReference>
<organism evidence="4 5">
    <name type="scientific">Saccoglossus kowalevskii</name>
    <name type="common">Acorn worm</name>
    <dbReference type="NCBI Taxonomy" id="10224"/>
    <lineage>
        <taxon>Eukaryota</taxon>
        <taxon>Metazoa</taxon>
        <taxon>Hemichordata</taxon>
        <taxon>Enteropneusta</taxon>
        <taxon>Harrimaniidae</taxon>
        <taxon>Saccoglossus</taxon>
    </lineage>
</organism>
<feature type="transmembrane region" description="Helical" evidence="2">
    <location>
        <begin position="677"/>
        <end position="701"/>
    </location>
</feature>
<evidence type="ECO:0000313" key="4">
    <source>
        <dbReference type="Proteomes" id="UP000694865"/>
    </source>
</evidence>
<evidence type="ECO:0000259" key="3">
    <source>
        <dbReference type="PROSITE" id="PS50041"/>
    </source>
</evidence>
<name>A0ABM0MQC0_SACKO</name>
<dbReference type="Proteomes" id="UP000694865">
    <property type="component" value="Unplaced"/>
</dbReference>
<dbReference type="SUPFAM" id="SSF56436">
    <property type="entry name" value="C-type lectin-like"/>
    <property type="match status" value="1"/>
</dbReference>
<evidence type="ECO:0000313" key="5">
    <source>
        <dbReference type="RefSeq" id="XP_006822211.1"/>
    </source>
</evidence>
<accession>A0ABM0MQC0</accession>
<keyword evidence="4" id="KW-1185">Reference proteome</keyword>
<dbReference type="Gene3D" id="3.10.100.10">
    <property type="entry name" value="Mannose-Binding Protein A, subunit A"/>
    <property type="match status" value="1"/>
</dbReference>
<sequence>MAYYEWTLSVDSETSNHGDLLYTWEEIIDPVNVDGKLSHHVLLQSKLVFTECIQLAIRGNNKAGLYSTVYKEIYDCESIYPQYITPNTVIDAVGDRNDEGDVDDIYFAVNDEWNEMDAEYTLSKHKLSAVWPTLRQYKYLWKVVADESIDRWAYAEPSTELNYGTYSCGSVEVLSCGFTKENFVNIDNLDLEYGRRYYICLYANETHIEKEDTLQILPMVSECSDGITVDWTPPEAGTVWINRVGHHYQTSTSHMYINWIGFTDIEESRAQMSHDSGIQRYEYALGSFLGGMDVQDFTDVGVTNWAIAHSLQLRDGYTYYATLKAIDFVGLSVKSISSGVTIDTSLPLKTNVKIDVGGSYHHSTTSLSASWEMLFYDEESLTIDTSPPEPGIVYDGERNSTVKDSDYQFDTSNINAYWEGFMDPHSGIVDYIWKIGTCRGCDDVMEEQHVGLVTASFNKRYEVYPTCEDWYGAVSMCNNFGGRLARIVDSDTQERVTSLIREQGLGYQDFWFDLHDMHTENNWISSSGDVQEYFNWADAEPNNGGNSGQTCGGRQDCAQLWSQRDYQWDDTMCCEEQGFICEFDIVTTTTQGSTETHKKQQPTISDITKRKISHSTEPITSVIPQSPTIEQSTLSSISDICATVTGLANNHAPKAEKIINTEPSTMTSSAKDNPVTIILLVISIINFVILMCSAIFIYLFVWRKMKQGMIQAPSYKDLVKQQNESYTNFE</sequence>
<gene>
    <name evidence="5" type="primary">LOC102806108</name>
</gene>
<dbReference type="RefSeq" id="XP_006822211.1">
    <property type="nucleotide sequence ID" value="XM_006822148.1"/>
</dbReference>
<dbReference type="InterPro" id="IPR016186">
    <property type="entry name" value="C-type_lectin-like/link_sf"/>
</dbReference>
<dbReference type="SMART" id="SM00034">
    <property type="entry name" value="CLECT"/>
    <property type="match status" value="1"/>
</dbReference>
<dbReference type="CDD" id="cd00037">
    <property type="entry name" value="CLECT"/>
    <property type="match status" value="1"/>
</dbReference>
<dbReference type="Pfam" id="PF00059">
    <property type="entry name" value="Lectin_C"/>
    <property type="match status" value="1"/>
</dbReference>
<dbReference type="InterPro" id="IPR018378">
    <property type="entry name" value="C-type_lectin_CS"/>
</dbReference>
<evidence type="ECO:0000256" key="2">
    <source>
        <dbReference type="SAM" id="Phobius"/>
    </source>
</evidence>
<evidence type="ECO:0000256" key="1">
    <source>
        <dbReference type="ARBA" id="ARBA00023157"/>
    </source>
</evidence>